<proteinExistence type="predicted"/>
<feature type="chain" id="PRO_5043854676" evidence="2">
    <location>
        <begin position="23"/>
        <end position="396"/>
    </location>
</feature>
<dbReference type="GO" id="GO:0005789">
    <property type="term" value="C:endoplasmic reticulum membrane"/>
    <property type="evidence" value="ECO:0007669"/>
    <property type="project" value="TreeGrafter"/>
</dbReference>
<gene>
    <name evidence="4" type="ORF">LOD99_5739</name>
</gene>
<dbReference type="InterPro" id="IPR013766">
    <property type="entry name" value="Thioredoxin_domain"/>
</dbReference>
<reference evidence="4 5" key="1">
    <citation type="journal article" date="2023" name="BMC Biol.">
        <title>The compact genome of the sponge Oopsacas minuta (Hexactinellida) is lacking key metazoan core genes.</title>
        <authorList>
            <person name="Santini S."/>
            <person name="Schenkelaars Q."/>
            <person name="Jourda C."/>
            <person name="Duchesne M."/>
            <person name="Belahbib H."/>
            <person name="Rocher C."/>
            <person name="Selva M."/>
            <person name="Riesgo A."/>
            <person name="Vervoort M."/>
            <person name="Leys S.P."/>
            <person name="Kodjabachian L."/>
            <person name="Le Bivic A."/>
            <person name="Borchiellini C."/>
            <person name="Claverie J.M."/>
            <person name="Renard E."/>
        </authorList>
    </citation>
    <scope>NUCLEOTIDE SEQUENCE [LARGE SCALE GENOMIC DNA]</scope>
    <source>
        <strain evidence="4">SPO-2</strain>
    </source>
</reference>
<feature type="compositionally biased region" description="Basic and acidic residues" evidence="1">
    <location>
        <begin position="361"/>
        <end position="371"/>
    </location>
</feature>
<organism evidence="4 5">
    <name type="scientific">Oopsacas minuta</name>
    <dbReference type="NCBI Taxonomy" id="111878"/>
    <lineage>
        <taxon>Eukaryota</taxon>
        <taxon>Metazoa</taxon>
        <taxon>Porifera</taxon>
        <taxon>Hexactinellida</taxon>
        <taxon>Hexasterophora</taxon>
        <taxon>Lyssacinosida</taxon>
        <taxon>Leucopsacidae</taxon>
        <taxon>Oopsacas</taxon>
    </lineage>
</organism>
<dbReference type="Gene3D" id="3.40.30.10">
    <property type="entry name" value="Glutaredoxin"/>
    <property type="match status" value="3"/>
</dbReference>
<keyword evidence="5" id="KW-1185">Reference proteome</keyword>
<dbReference type="EMBL" id="JAKMXF010000309">
    <property type="protein sequence ID" value="KAI6650899.1"/>
    <property type="molecule type" value="Genomic_DNA"/>
</dbReference>
<feature type="domain" description="Thioredoxin" evidence="3">
    <location>
        <begin position="2"/>
        <end position="131"/>
    </location>
</feature>
<feature type="signal peptide" evidence="2">
    <location>
        <begin position="1"/>
        <end position="22"/>
    </location>
</feature>
<name>A0AAV7JQT9_9METZ</name>
<dbReference type="GO" id="GO:0005793">
    <property type="term" value="C:endoplasmic reticulum-Golgi intermediate compartment"/>
    <property type="evidence" value="ECO:0007669"/>
    <property type="project" value="TreeGrafter"/>
</dbReference>
<comment type="caution">
    <text evidence="4">The sequence shown here is derived from an EMBL/GenBank/DDBJ whole genome shotgun (WGS) entry which is preliminary data.</text>
</comment>
<accession>A0AAV7JQT9</accession>
<evidence type="ECO:0000313" key="4">
    <source>
        <dbReference type="EMBL" id="KAI6650899.1"/>
    </source>
</evidence>
<feature type="region of interest" description="Disordered" evidence="1">
    <location>
        <begin position="361"/>
        <end position="396"/>
    </location>
</feature>
<dbReference type="AlphaFoldDB" id="A0AAV7JQT9"/>
<evidence type="ECO:0000256" key="1">
    <source>
        <dbReference type="SAM" id="MobiDB-lite"/>
    </source>
</evidence>
<dbReference type="Proteomes" id="UP001165289">
    <property type="component" value="Unassembled WGS sequence"/>
</dbReference>
<dbReference type="SUPFAM" id="SSF52833">
    <property type="entry name" value="Thioredoxin-like"/>
    <property type="match status" value="3"/>
</dbReference>
<sequence length="396" mass="46060">MSTIPLTILILTLLLQTPYTHGEALELSEDTFDEIISNNRLVFVNFYADWCRFSNMLKPIFNQAADEIAAAHEGVLLARVNCDHSKELSQRFHITKYPTMKLWRNGQQARREYRGERSVDAFKNFIEDQLKDPISYVETLVELEEKHLENVKSIVGFFEDNSTPAYTLFSKLSHSLRDDCKFIASFKSNSPLNPVTTYPHVMFRDRDLDNEVYKFGFELESAFRTWVKQKCIPLVREVTFHNGEEMTEEGLPFVLLFYDPDNLEPIKTFKQVVEQELVDQKENVNFLTADGVTFAHPLAHLGKRRSDLPFITIDSFKHMYIFPDYNEINVTGKLRQFILDLNSGKLHHEFHHGPSINVEEDKVNEPDKVRDPIQPPLSSFKNLKPSGNRYSFRDEL</sequence>
<dbReference type="Pfam" id="PF00085">
    <property type="entry name" value="Thioredoxin"/>
    <property type="match status" value="1"/>
</dbReference>
<evidence type="ECO:0000259" key="3">
    <source>
        <dbReference type="PROSITE" id="PS51352"/>
    </source>
</evidence>
<keyword evidence="2" id="KW-0732">Signal</keyword>
<dbReference type="Pfam" id="PF13848">
    <property type="entry name" value="Thioredoxin_6"/>
    <property type="match status" value="1"/>
</dbReference>
<dbReference type="CDD" id="cd02981">
    <property type="entry name" value="PDI_b_family"/>
    <property type="match status" value="1"/>
</dbReference>
<dbReference type="GO" id="GO:0003756">
    <property type="term" value="F:protein disulfide isomerase activity"/>
    <property type="evidence" value="ECO:0007669"/>
    <property type="project" value="TreeGrafter"/>
</dbReference>
<evidence type="ECO:0000256" key="2">
    <source>
        <dbReference type="SAM" id="SignalP"/>
    </source>
</evidence>
<dbReference type="GO" id="GO:0006457">
    <property type="term" value="P:protein folding"/>
    <property type="evidence" value="ECO:0007669"/>
    <property type="project" value="TreeGrafter"/>
</dbReference>
<dbReference type="PANTHER" id="PTHR46295:SF1">
    <property type="entry name" value="ENDOPLASMIC RETICULUM RESIDENT PROTEIN 44"/>
    <property type="match status" value="1"/>
</dbReference>
<evidence type="ECO:0000313" key="5">
    <source>
        <dbReference type="Proteomes" id="UP001165289"/>
    </source>
</evidence>
<dbReference type="PANTHER" id="PTHR46295">
    <property type="entry name" value="ENDOPLASMIC RETICULUM RESIDENT PROTEIN 44"/>
    <property type="match status" value="1"/>
</dbReference>
<dbReference type="InterPro" id="IPR036249">
    <property type="entry name" value="Thioredoxin-like_sf"/>
</dbReference>
<protein>
    <submittedName>
        <fullName evidence="4">Endoplasmic reticulum resident protein</fullName>
    </submittedName>
</protein>
<dbReference type="PROSITE" id="PS51352">
    <property type="entry name" value="THIOREDOXIN_2"/>
    <property type="match status" value="1"/>
</dbReference>
<dbReference type="InterPro" id="IPR052643">
    <property type="entry name" value="ERP44"/>
</dbReference>